<dbReference type="InterPro" id="IPR029044">
    <property type="entry name" value="Nucleotide-diphossugar_trans"/>
</dbReference>
<evidence type="ECO:0000256" key="3">
    <source>
        <dbReference type="ARBA" id="ARBA00023211"/>
    </source>
</evidence>
<name>A0A0R0KYU3_SOYBN</name>
<dbReference type="GO" id="GO:0045492">
    <property type="term" value="P:xylan biosynthetic process"/>
    <property type="evidence" value="ECO:0000318"/>
    <property type="project" value="GO_Central"/>
</dbReference>
<gene>
    <name evidence="5" type="ORF">GLYMA_03G238200</name>
</gene>
<evidence type="ECO:0000313" key="5">
    <source>
        <dbReference type="EMBL" id="KRH68559.1"/>
    </source>
</evidence>
<dbReference type="EC" id="2.4.1.-" evidence="4"/>
<evidence type="ECO:0000256" key="4">
    <source>
        <dbReference type="RuleBase" id="RU362027"/>
    </source>
</evidence>
<dbReference type="InterPro" id="IPR050587">
    <property type="entry name" value="GNT1/Glycosyltrans_8"/>
</dbReference>
<keyword evidence="7" id="KW-1185">Reference proteome</keyword>
<dbReference type="STRING" id="3847.A0A0R0KYU3"/>
<proteinExistence type="inferred from homology"/>
<reference evidence="6" key="2">
    <citation type="submission" date="2018-02" db="UniProtKB">
        <authorList>
            <consortium name="EnsemblPlants"/>
        </authorList>
    </citation>
    <scope>IDENTIFICATION</scope>
    <source>
        <strain evidence="6">Williams 82</strain>
    </source>
</reference>
<dbReference type="Gramene" id="KRH68559">
    <property type="protein sequence ID" value="KRH68559"/>
    <property type="gene ID" value="GLYMA_03G238200"/>
</dbReference>
<dbReference type="Gene3D" id="3.90.550.10">
    <property type="entry name" value="Spore Coat Polysaccharide Biosynthesis Protein SpsA, Chain A"/>
    <property type="match status" value="1"/>
</dbReference>
<evidence type="ECO:0000313" key="7">
    <source>
        <dbReference type="Proteomes" id="UP000008827"/>
    </source>
</evidence>
<reference evidence="5 6" key="1">
    <citation type="journal article" date="2010" name="Nature">
        <title>Genome sequence of the palaeopolyploid soybean.</title>
        <authorList>
            <person name="Schmutz J."/>
            <person name="Cannon S.B."/>
            <person name="Schlueter J."/>
            <person name="Ma J."/>
            <person name="Mitros T."/>
            <person name="Nelson W."/>
            <person name="Hyten D.L."/>
            <person name="Song Q."/>
            <person name="Thelen J.J."/>
            <person name="Cheng J."/>
            <person name="Xu D."/>
            <person name="Hellsten U."/>
            <person name="May G.D."/>
            <person name="Yu Y."/>
            <person name="Sakurai T."/>
            <person name="Umezawa T."/>
            <person name="Bhattacharyya M.K."/>
            <person name="Sandhu D."/>
            <person name="Valliyodan B."/>
            <person name="Lindquist E."/>
            <person name="Peto M."/>
            <person name="Grant D."/>
            <person name="Shu S."/>
            <person name="Goodstein D."/>
            <person name="Barry K."/>
            <person name="Futrell-Griggs M."/>
            <person name="Abernathy B."/>
            <person name="Du J."/>
            <person name="Tian Z."/>
            <person name="Zhu L."/>
            <person name="Gill N."/>
            <person name="Joshi T."/>
            <person name="Libault M."/>
            <person name="Sethuraman A."/>
            <person name="Zhang X.-C."/>
            <person name="Shinozaki K."/>
            <person name="Nguyen H.T."/>
            <person name="Wing R.A."/>
            <person name="Cregan P."/>
            <person name="Specht J."/>
            <person name="Grimwood J."/>
            <person name="Rokhsar D."/>
            <person name="Stacey G."/>
            <person name="Shoemaker R.C."/>
            <person name="Jackson S.A."/>
        </authorList>
    </citation>
    <scope>NUCLEOTIDE SEQUENCE</scope>
    <source>
        <strain evidence="6">cv. Williams 82</strain>
        <tissue evidence="5">Callus</tissue>
    </source>
</reference>
<dbReference type="InterPro" id="IPR002495">
    <property type="entry name" value="Glyco_trans_8"/>
</dbReference>
<dbReference type="EMBL" id="CM000836">
    <property type="protein sequence ID" value="KRH68559.1"/>
    <property type="molecule type" value="Genomic_DNA"/>
</dbReference>
<organism evidence="5">
    <name type="scientific">Glycine max</name>
    <name type="common">Soybean</name>
    <name type="synonym">Glycine hispida</name>
    <dbReference type="NCBI Taxonomy" id="3847"/>
    <lineage>
        <taxon>Eukaryota</taxon>
        <taxon>Viridiplantae</taxon>
        <taxon>Streptophyta</taxon>
        <taxon>Embryophyta</taxon>
        <taxon>Tracheophyta</taxon>
        <taxon>Spermatophyta</taxon>
        <taxon>Magnoliopsida</taxon>
        <taxon>eudicotyledons</taxon>
        <taxon>Gunneridae</taxon>
        <taxon>Pentapetalae</taxon>
        <taxon>rosids</taxon>
        <taxon>fabids</taxon>
        <taxon>Fabales</taxon>
        <taxon>Fabaceae</taxon>
        <taxon>Papilionoideae</taxon>
        <taxon>50 kb inversion clade</taxon>
        <taxon>NPAAA clade</taxon>
        <taxon>indigoferoid/millettioid clade</taxon>
        <taxon>Phaseoleae</taxon>
        <taxon>Glycine</taxon>
        <taxon>Glycine subgen. Soja</taxon>
    </lineage>
</organism>
<dbReference type="EnsemblPlants" id="KRH68559">
    <property type="protein sequence ID" value="KRH68559"/>
    <property type="gene ID" value="GLYMA_03G238200"/>
</dbReference>
<dbReference type="Pfam" id="PF01501">
    <property type="entry name" value="Glyco_transf_8"/>
    <property type="match status" value="1"/>
</dbReference>
<accession>A0A0R0KYU3</accession>
<keyword evidence="2" id="KW-0808">Transferase</keyword>
<keyword evidence="3" id="KW-0464">Manganese</keyword>
<sequence length="355" mass="40701">MLEVNPKPRPRPRPVWFDVIAKGIINNKNKITVGLVNIDARVDGNILKQLDALHSQVETISIDFDHVDKNFKWEDIFPERIDENGKWGLPKCPNLPMPALQNYGDLNVVMAKVPCGIRDVFGWSLKRQTLMPVEAYVCGAITLAQSILRNQTMFPNTNLILLADKSIGPQSTTGLKAVHTTSKLRMWQLTTYDKIIFIDSNLLLLRSIDHLFVLPQLSAAPNEKTLFNSGLMVIEPSQCMFQRMMNITSKVRSYNGGDQGFLNEIFTWWHRLPAKVNQLTTFRSTGHGNKHELPDDVYTIHYLGLKPWMCYRNYDCNWDIQDHHVFASNSAHGGWWQVMIPCQKSCKLIVNSRRR</sequence>
<dbReference type="AlphaFoldDB" id="A0A0R0KYU3"/>
<dbReference type="InParanoid" id="A0A0R0KYU3"/>
<dbReference type="Proteomes" id="UP000008827">
    <property type="component" value="Chromosome 3"/>
</dbReference>
<comment type="similarity">
    <text evidence="4">Belongs to the glycosyltransferase 8 family.</text>
</comment>
<evidence type="ECO:0000256" key="2">
    <source>
        <dbReference type="ARBA" id="ARBA00022679"/>
    </source>
</evidence>
<dbReference type="SUPFAM" id="SSF53448">
    <property type="entry name" value="Nucleotide-diphospho-sugar transferases"/>
    <property type="match status" value="1"/>
</dbReference>
<reference evidence="5" key="3">
    <citation type="submission" date="2018-07" db="EMBL/GenBank/DDBJ databases">
        <title>WGS assembly of Glycine max.</title>
        <authorList>
            <person name="Schmutz J."/>
            <person name="Cannon S."/>
            <person name="Schlueter J."/>
            <person name="Ma J."/>
            <person name="Mitros T."/>
            <person name="Nelson W."/>
            <person name="Hyten D."/>
            <person name="Song Q."/>
            <person name="Thelen J."/>
            <person name="Cheng J."/>
            <person name="Xu D."/>
            <person name="Hellsten U."/>
            <person name="May G."/>
            <person name="Yu Y."/>
            <person name="Sakurai T."/>
            <person name="Umezawa T."/>
            <person name="Bhattacharyya M."/>
            <person name="Sandhu D."/>
            <person name="Valliyodan B."/>
            <person name="Lindquist E."/>
            <person name="Peto M."/>
            <person name="Grant D."/>
            <person name="Shu S."/>
            <person name="Goodstein D."/>
            <person name="Barry K."/>
            <person name="Futrell-Griggs M."/>
            <person name="Abernathy B."/>
            <person name="Du J."/>
            <person name="Tian Z."/>
            <person name="Zhu L."/>
            <person name="Gill N."/>
            <person name="Joshi T."/>
            <person name="Libault M."/>
            <person name="Sethuraman A."/>
            <person name="Zhang X."/>
            <person name="Shinozaki K."/>
            <person name="Nguyen H."/>
            <person name="Wing R."/>
            <person name="Cregan P."/>
            <person name="Specht J."/>
            <person name="Grimwood J."/>
            <person name="Rokhsar D."/>
            <person name="Stacey G."/>
            <person name="Shoemaker R."/>
            <person name="Jackson S."/>
        </authorList>
    </citation>
    <scope>NUCLEOTIDE SEQUENCE</scope>
    <source>
        <tissue evidence="5">Callus</tissue>
    </source>
</reference>
<evidence type="ECO:0000256" key="1">
    <source>
        <dbReference type="ARBA" id="ARBA00022676"/>
    </source>
</evidence>
<evidence type="ECO:0000313" key="6">
    <source>
        <dbReference type="EnsemblPlants" id="KRH68559"/>
    </source>
</evidence>
<dbReference type="PANTHER" id="PTHR11183">
    <property type="entry name" value="GLYCOGENIN SUBFAMILY MEMBER"/>
    <property type="match status" value="1"/>
</dbReference>
<dbReference type="GO" id="GO:0016757">
    <property type="term" value="F:glycosyltransferase activity"/>
    <property type="evidence" value="ECO:0000318"/>
    <property type="project" value="GO_Central"/>
</dbReference>
<protein>
    <recommendedName>
        <fullName evidence="4">Hexosyltransferase</fullName>
        <ecNumber evidence="4">2.4.1.-</ecNumber>
    </recommendedName>
</protein>
<dbReference type="SMR" id="A0A0R0KYU3"/>
<keyword evidence="1" id="KW-0328">Glycosyltransferase</keyword>